<keyword evidence="4" id="KW-1185">Reference proteome</keyword>
<dbReference type="EMBL" id="JACHKA010000001">
    <property type="protein sequence ID" value="MBB5986123.1"/>
    <property type="molecule type" value="Genomic_DNA"/>
</dbReference>
<proteinExistence type="predicted"/>
<evidence type="ECO:0000256" key="2">
    <source>
        <dbReference type="SAM" id="SignalP"/>
    </source>
</evidence>
<sequence>MLTKLTSGLLMGVLALSVTAPAHAEAANAKLPLLAMVSAQPDGQENVPPPEAGNPPPAPGTNVPPPARPRVQNINGFLAASGLVGLAVGVGVLSDDEPASP</sequence>
<feature type="compositionally biased region" description="Pro residues" evidence="1">
    <location>
        <begin position="47"/>
        <end position="68"/>
    </location>
</feature>
<gene>
    <name evidence="3" type="ORF">HNP60_002097</name>
</gene>
<evidence type="ECO:0000256" key="1">
    <source>
        <dbReference type="SAM" id="MobiDB-lite"/>
    </source>
</evidence>
<evidence type="ECO:0000313" key="4">
    <source>
        <dbReference type="Proteomes" id="UP001138540"/>
    </source>
</evidence>
<feature type="chain" id="PRO_5045560318" evidence="2">
    <location>
        <begin position="25"/>
        <end position="101"/>
    </location>
</feature>
<dbReference type="Proteomes" id="UP001138540">
    <property type="component" value="Unassembled WGS sequence"/>
</dbReference>
<comment type="caution">
    <text evidence="3">The sequence shown here is derived from an EMBL/GenBank/DDBJ whole genome shotgun (WGS) entry which is preliminary data.</text>
</comment>
<accession>A0ABR6NHX9</accession>
<name>A0ABR6NHX9_9SPHN</name>
<keyword evidence="2" id="KW-0732">Signal</keyword>
<evidence type="ECO:0000313" key="3">
    <source>
        <dbReference type="EMBL" id="MBB5986123.1"/>
    </source>
</evidence>
<organism evidence="3 4">
    <name type="scientific">Sphingobium lignivorans</name>
    <dbReference type="NCBI Taxonomy" id="2735886"/>
    <lineage>
        <taxon>Bacteria</taxon>
        <taxon>Pseudomonadati</taxon>
        <taxon>Pseudomonadota</taxon>
        <taxon>Alphaproteobacteria</taxon>
        <taxon>Sphingomonadales</taxon>
        <taxon>Sphingomonadaceae</taxon>
        <taxon>Sphingobium</taxon>
    </lineage>
</organism>
<feature type="region of interest" description="Disordered" evidence="1">
    <location>
        <begin position="40"/>
        <end position="70"/>
    </location>
</feature>
<reference evidence="3 4" key="1">
    <citation type="submission" date="2020-08" db="EMBL/GenBank/DDBJ databases">
        <title>Exploring microbial biodiversity for novel pathways involved in the catabolism of aromatic compounds derived from lignin.</title>
        <authorList>
            <person name="Elkins J."/>
        </authorList>
    </citation>
    <scope>NUCLEOTIDE SEQUENCE [LARGE SCALE GENOMIC DNA]</scope>
    <source>
        <strain evidence="3 4">B1D3A</strain>
    </source>
</reference>
<dbReference type="RefSeq" id="WP_184153341.1">
    <property type="nucleotide sequence ID" value="NZ_JACHKA010000001.1"/>
</dbReference>
<feature type="signal peptide" evidence="2">
    <location>
        <begin position="1"/>
        <end position="24"/>
    </location>
</feature>
<protein>
    <submittedName>
        <fullName evidence="3">Uncharacterized protein</fullName>
    </submittedName>
</protein>